<evidence type="ECO:0000256" key="7">
    <source>
        <dbReference type="ARBA" id="ARBA00023237"/>
    </source>
</evidence>
<dbReference type="PANTHER" id="PTHR30026">
    <property type="entry name" value="OUTER MEMBRANE PROTEIN TOLC"/>
    <property type="match status" value="1"/>
</dbReference>
<evidence type="ECO:0000313" key="11">
    <source>
        <dbReference type="Proteomes" id="UP000424752"/>
    </source>
</evidence>
<dbReference type="Pfam" id="PF02321">
    <property type="entry name" value="OEP"/>
    <property type="match status" value="2"/>
</dbReference>
<protein>
    <submittedName>
        <fullName evidence="10">TolC family outer membrane protein</fullName>
    </submittedName>
</protein>
<organism evidence="10 11">
    <name type="scientific">Erwinia sorbitola</name>
    <dbReference type="NCBI Taxonomy" id="2681984"/>
    <lineage>
        <taxon>Bacteria</taxon>
        <taxon>Pseudomonadati</taxon>
        <taxon>Pseudomonadota</taxon>
        <taxon>Gammaproteobacteria</taxon>
        <taxon>Enterobacterales</taxon>
        <taxon>Erwiniaceae</taxon>
        <taxon>Erwinia</taxon>
    </lineage>
</organism>
<name>A0A6I6F6I9_9GAMM</name>
<dbReference type="AlphaFoldDB" id="A0A6I6F6I9"/>
<accession>A0A6L6GTC5</accession>
<evidence type="ECO:0000256" key="4">
    <source>
        <dbReference type="ARBA" id="ARBA00022452"/>
    </source>
</evidence>
<dbReference type="GO" id="GO:0015562">
    <property type="term" value="F:efflux transmembrane transporter activity"/>
    <property type="evidence" value="ECO:0007669"/>
    <property type="project" value="InterPro"/>
</dbReference>
<comment type="similarity">
    <text evidence="2">Belongs to the outer membrane factor (OMF) (TC 1.B.17) family.</text>
</comment>
<evidence type="ECO:0000256" key="3">
    <source>
        <dbReference type="ARBA" id="ARBA00022448"/>
    </source>
</evidence>
<keyword evidence="12" id="KW-1185">Reference proteome</keyword>
<keyword evidence="3" id="KW-0813">Transport</keyword>
<reference evidence="10 11" key="2">
    <citation type="submission" date="2019-12" db="EMBL/GenBank/DDBJ databases">
        <title>Erwinia sp. nov., isolated from droppings of birds in the Qinghai-Tiebt plateau of China.</title>
        <authorList>
            <person name="Ge Y."/>
        </authorList>
    </citation>
    <scope>NUCLEOTIDE SEQUENCE [LARGE SCALE GENOMIC DNA]</scope>
    <source>
        <strain evidence="10 11">J780</strain>
    </source>
</reference>
<dbReference type="Gene3D" id="1.20.1600.10">
    <property type="entry name" value="Outer membrane efflux proteins (OEP)"/>
    <property type="match status" value="1"/>
</dbReference>
<dbReference type="SUPFAM" id="SSF56954">
    <property type="entry name" value="Outer membrane efflux proteins (OEP)"/>
    <property type="match status" value="1"/>
</dbReference>
<dbReference type="InterPro" id="IPR051906">
    <property type="entry name" value="TolC-like"/>
</dbReference>
<evidence type="ECO:0000313" key="12">
    <source>
        <dbReference type="Proteomes" id="UP000480164"/>
    </source>
</evidence>
<evidence type="ECO:0000256" key="8">
    <source>
        <dbReference type="SAM" id="SignalP"/>
    </source>
</evidence>
<dbReference type="InterPro" id="IPR010130">
    <property type="entry name" value="T1SS_OMP_TolC"/>
</dbReference>
<dbReference type="GO" id="GO:0015288">
    <property type="term" value="F:porin activity"/>
    <property type="evidence" value="ECO:0007669"/>
    <property type="project" value="TreeGrafter"/>
</dbReference>
<evidence type="ECO:0000313" key="9">
    <source>
        <dbReference type="EMBL" id="MTD28843.1"/>
    </source>
</evidence>
<reference evidence="9 12" key="1">
    <citation type="submission" date="2019-11" db="EMBL/GenBank/DDBJ databases">
        <title>Erwinia sp. nov., isolated from feces of birds in Tibet plateau of China.</title>
        <authorList>
            <person name="Ge Y."/>
        </authorList>
    </citation>
    <scope>NUCLEOTIDE SEQUENCE [LARGE SCALE GENOMIC DNA]</scope>
    <source>
        <strain evidence="9 12">J316</strain>
    </source>
</reference>
<dbReference type="EMBL" id="CP046509">
    <property type="protein sequence ID" value="QGU89500.1"/>
    <property type="molecule type" value="Genomic_DNA"/>
</dbReference>
<dbReference type="GO" id="GO:0009279">
    <property type="term" value="C:cell outer membrane"/>
    <property type="evidence" value="ECO:0007669"/>
    <property type="project" value="UniProtKB-SubCell"/>
</dbReference>
<evidence type="ECO:0000256" key="5">
    <source>
        <dbReference type="ARBA" id="ARBA00022692"/>
    </source>
</evidence>
<keyword evidence="4" id="KW-1134">Transmembrane beta strand</keyword>
<dbReference type="NCBIfam" id="TIGR01844">
    <property type="entry name" value="type_I_sec_TolC"/>
    <property type="match status" value="1"/>
</dbReference>
<gene>
    <name evidence="9" type="ORF">GK011_18090</name>
    <name evidence="10" type="ORF">GN242_20855</name>
</gene>
<dbReference type="Proteomes" id="UP000424752">
    <property type="component" value="Chromosome"/>
</dbReference>
<keyword evidence="7" id="KW-0998">Cell outer membrane</keyword>
<sequence>MKILFFLLFFISPILHATSLLQAVNAARHHDAEFSAAFQAKKAGNEAFDQGVAGLLPTISLDGSYTQQDQPHASYAAAVKRHSYSVTLNQPLFDISKIAAFQRGNAASELADMEFIAAQQKLIRDVADAYFAVIYQREVTEVAISATKVFQKQRAQAVTAFRLGNGNRTEVDEAQANYDEAEAQEIMARNDLEVANAAYQRMTGLDADEIIPVSTQCYQPSQLGDIKKVLLQAQSNNTEIKKATQQVELSKSDLVGAAGAHLPIVTLQGAYGGNWSRGENENVLDSVFGTTSKTRNTLVGVNVSIPLFAGGGQLSATREAIDRRNQVRDLLEHTRRKVGQETRTAWLNITNGMALLKARKKAAMSAETKVKSTSYGRELGLRTIIDELNAEQKYYDSLQSIAEARYKYLTSTFDLLLLLGTLDDRILIAFDCKHPG</sequence>
<dbReference type="InterPro" id="IPR003423">
    <property type="entry name" value="OMP_efflux"/>
</dbReference>
<comment type="subcellular location">
    <subcellularLocation>
        <location evidence="1">Cell outer membrane</location>
    </subcellularLocation>
</comment>
<dbReference type="RefSeq" id="WP_154754088.1">
    <property type="nucleotide sequence ID" value="NZ_CP046509.1"/>
</dbReference>
<evidence type="ECO:0000256" key="1">
    <source>
        <dbReference type="ARBA" id="ARBA00004442"/>
    </source>
</evidence>
<keyword evidence="6" id="KW-0472">Membrane</keyword>
<feature type="signal peptide" evidence="8">
    <location>
        <begin position="1"/>
        <end position="17"/>
    </location>
</feature>
<keyword evidence="5" id="KW-0812">Transmembrane</keyword>
<dbReference type="EMBL" id="WLZX01000010">
    <property type="protein sequence ID" value="MTD28843.1"/>
    <property type="molecule type" value="Genomic_DNA"/>
</dbReference>
<feature type="chain" id="PRO_5044633594" evidence="8">
    <location>
        <begin position="18"/>
        <end position="436"/>
    </location>
</feature>
<dbReference type="PANTHER" id="PTHR30026:SF20">
    <property type="entry name" value="OUTER MEMBRANE PROTEIN TOLC"/>
    <property type="match status" value="1"/>
</dbReference>
<evidence type="ECO:0000313" key="10">
    <source>
        <dbReference type="EMBL" id="QGU89500.1"/>
    </source>
</evidence>
<proteinExistence type="inferred from homology"/>
<evidence type="ECO:0000256" key="2">
    <source>
        <dbReference type="ARBA" id="ARBA00007613"/>
    </source>
</evidence>
<dbReference type="GO" id="GO:1990281">
    <property type="term" value="C:efflux pump complex"/>
    <property type="evidence" value="ECO:0007669"/>
    <property type="project" value="TreeGrafter"/>
</dbReference>
<dbReference type="KEGG" id="erwi:GN242_20855"/>
<accession>A0A6I6F6I9</accession>
<dbReference type="Proteomes" id="UP000480164">
    <property type="component" value="Unassembled WGS sequence"/>
</dbReference>
<keyword evidence="8" id="KW-0732">Signal</keyword>
<evidence type="ECO:0000256" key="6">
    <source>
        <dbReference type="ARBA" id="ARBA00023136"/>
    </source>
</evidence>